<evidence type="ECO:0008006" key="2">
    <source>
        <dbReference type="Google" id="ProtNLM"/>
    </source>
</evidence>
<protein>
    <recommendedName>
        <fullName evidence="2">FlgD Ig-like domain-containing protein</fullName>
    </recommendedName>
</protein>
<name>X0SZY8_9ZZZZ</name>
<organism evidence="1">
    <name type="scientific">marine sediment metagenome</name>
    <dbReference type="NCBI Taxonomy" id="412755"/>
    <lineage>
        <taxon>unclassified sequences</taxon>
        <taxon>metagenomes</taxon>
        <taxon>ecological metagenomes</taxon>
    </lineage>
</organism>
<dbReference type="AlphaFoldDB" id="X0SZY8"/>
<proteinExistence type="predicted"/>
<accession>X0SZY8</accession>
<dbReference type="EMBL" id="BARS01004648">
    <property type="protein sequence ID" value="GAF81472.1"/>
    <property type="molecule type" value="Genomic_DNA"/>
</dbReference>
<evidence type="ECO:0000313" key="1">
    <source>
        <dbReference type="EMBL" id="GAF81472.1"/>
    </source>
</evidence>
<gene>
    <name evidence="1" type="ORF">S01H1_09094</name>
</gene>
<sequence length="101" mass="11452">PNEPNAVVFNYYLKEDAGSPVKMTISDPDGEILGRLEGQTGAGINRVFWNMRRQRSGEQAQSRRRSGPLVNPGDYIVSMEVNGKTLSQKFRITERKGWPIW</sequence>
<reference evidence="1" key="1">
    <citation type="journal article" date="2014" name="Front. Microbiol.">
        <title>High frequency of phylogenetically diverse reductive dehalogenase-homologous genes in deep subseafloor sedimentary metagenomes.</title>
        <authorList>
            <person name="Kawai M."/>
            <person name="Futagami T."/>
            <person name="Toyoda A."/>
            <person name="Takaki Y."/>
            <person name="Nishi S."/>
            <person name="Hori S."/>
            <person name="Arai W."/>
            <person name="Tsubouchi T."/>
            <person name="Morono Y."/>
            <person name="Uchiyama I."/>
            <person name="Ito T."/>
            <person name="Fujiyama A."/>
            <person name="Inagaki F."/>
            <person name="Takami H."/>
        </authorList>
    </citation>
    <scope>NUCLEOTIDE SEQUENCE</scope>
    <source>
        <strain evidence="1">Expedition CK06-06</strain>
    </source>
</reference>
<comment type="caution">
    <text evidence="1">The sequence shown here is derived from an EMBL/GenBank/DDBJ whole genome shotgun (WGS) entry which is preliminary data.</text>
</comment>
<dbReference type="Gene3D" id="2.60.40.4070">
    <property type="match status" value="1"/>
</dbReference>
<feature type="non-terminal residue" evidence="1">
    <location>
        <position position="1"/>
    </location>
</feature>